<dbReference type="AlphaFoldDB" id="M1YX31"/>
<evidence type="ECO:0000313" key="4">
    <source>
        <dbReference type="Proteomes" id="UP000011704"/>
    </source>
</evidence>
<comment type="caution">
    <text evidence="3">The sequence shown here is derived from an EMBL/GenBank/DDBJ whole genome shotgun (WGS) entry which is preliminary data.</text>
</comment>
<feature type="transmembrane region" description="Helical" evidence="2">
    <location>
        <begin position="26"/>
        <end position="43"/>
    </location>
</feature>
<keyword evidence="2" id="KW-0812">Transmembrane</keyword>
<dbReference type="EMBL" id="CAQJ01000025">
    <property type="protein sequence ID" value="CCQ90049.1"/>
    <property type="molecule type" value="Genomic_DNA"/>
</dbReference>
<organism evidence="3 4">
    <name type="scientific">Nitrospina gracilis (strain 3/211)</name>
    <dbReference type="NCBI Taxonomy" id="1266370"/>
    <lineage>
        <taxon>Bacteria</taxon>
        <taxon>Pseudomonadati</taxon>
        <taxon>Nitrospinota/Tectimicrobiota group</taxon>
        <taxon>Nitrospinota</taxon>
        <taxon>Nitrospinia</taxon>
        <taxon>Nitrospinales</taxon>
        <taxon>Nitrospinaceae</taxon>
        <taxon>Nitrospina</taxon>
    </lineage>
</organism>
<feature type="region of interest" description="Disordered" evidence="1">
    <location>
        <begin position="184"/>
        <end position="207"/>
    </location>
</feature>
<accession>M1YX31</accession>
<sequence>MSLETAYQNTDVVLTKRLTRSQKNGVRYLRCLALILVTLFLVTVDFIEFFLYTGLTVLAAWLLARWVCRRPRILLNTESRSLLMTDSFFFWKQQTYHAQQIQRVGVSLETGSDGRRFFRPHLVIKNPDKPAKPTTLNCLDLEDIVEAHYMAQLMAAFARVRGHDIKGNVLPTLKSCIPTKYLASGEGSASPIPVRIPKKKPASGATV</sequence>
<dbReference type="HOGENOM" id="CLU_1325207_0_0_0"/>
<keyword evidence="2" id="KW-1133">Transmembrane helix</keyword>
<evidence type="ECO:0000256" key="1">
    <source>
        <dbReference type="SAM" id="MobiDB-lite"/>
    </source>
</evidence>
<keyword evidence="4" id="KW-1185">Reference proteome</keyword>
<feature type="transmembrane region" description="Helical" evidence="2">
    <location>
        <begin position="49"/>
        <end position="68"/>
    </location>
</feature>
<proteinExistence type="predicted"/>
<reference evidence="3" key="1">
    <citation type="journal article" date="2013" name="Front. Microbiol.">
        <title>The genome of Nitrospina gracilis illuminates the metabolism and evolution of the major marine nitrite oxidizer.</title>
        <authorList>
            <person name="Luecker S."/>
            <person name="Nowka B."/>
            <person name="Rattei T."/>
            <person name="Spieck E."/>
            <person name="and Daims H."/>
        </authorList>
    </citation>
    <scope>NUCLEOTIDE SEQUENCE [LARGE SCALE GENOMIC DNA]</scope>
    <source>
        <strain evidence="3">3/211</strain>
    </source>
</reference>
<dbReference type="RefSeq" id="WP_005007140.1">
    <property type="nucleotide sequence ID" value="NZ_HG422173.1"/>
</dbReference>
<name>M1YX31_NITG3</name>
<protein>
    <submittedName>
        <fullName evidence="3">Uncharacterized protein</fullName>
    </submittedName>
</protein>
<gene>
    <name evidence="3" type="ORF">NITGR_220005</name>
</gene>
<evidence type="ECO:0000256" key="2">
    <source>
        <dbReference type="SAM" id="Phobius"/>
    </source>
</evidence>
<dbReference type="InParanoid" id="M1YX31"/>
<dbReference type="Proteomes" id="UP000011704">
    <property type="component" value="Unassembled WGS sequence"/>
</dbReference>
<evidence type="ECO:0000313" key="3">
    <source>
        <dbReference type="EMBL" id="CCQ90049.1"/>
    </source>
</evidence>
<keyword evidence="2" id="KW-0472">Membrane</keyword>